<feature type="domain" description="WAP" evidence="2">
    <location>
        <begin position="71"/>
        <end position="120"/>
    </location>
</feature>
<evidence type="ECO:0000256" key="1">
    <source>
        <dbReference type="SAM" id="SignalP"/>
    </source>
</evidence>
<dbReference type="SMART" id="SM00217">
    <property type="entry name" value="WAP"/>
    <property type="match status" value="1"/>
</dbReference>
<dbReference type="EMBL" id="JAWQEG010001330">
    <property type="protein sequence ID" value="KAK3880319.1"/>
    <property type="molecule type" value="Genomic_DNA"/>
</dbReference>
<dbReference type="EMBL" id="JAWQEG010001330">
    <property type="protein sequence ID" value="KAK3880313.1"/>
    <property type="molecule type" value="Genomic_DNA"/>
</dbReference>
<accession>A0AAE1KQQ2</accession>
<organism evidence="3 5">
    <name type="scientific">Petrolisthes cinctipes</name>
    <name type="common">Flat porcelain crab</name>
    <dbReference type="NCBI Taxonomy" id="88211"/>
    <lineage>
        <taxon>Eukaryota</taxon>
        <taxon>Metazoa</taxon>
        <taxon>Ecdysozoa</taxon>
        <taxon>Arthropoda</taxon>
        <taxon>Crustacea</taxon>
        <taxon>Multicrustacea</taxon>
        <taxon>Malacostraca</taxon>
        <taxon>Eumalacostraca</taxon>
        <taxon>Eucarida</taxon>
        <taxon>Decapoda</taxon>
        <taxon>Pleocyemata</taxon>
        <taxon>Anomura</taxon>
        <taxon>Galatheoidea</taxon>
        <taxon>Porcellanidae</taxon>
        <taxon>Petrolisthes</taxon>
    </lineage>
</organism>
<sequence>MMMVRVGVVVLVVMATVVTMTEAGSVGAGPPGPPGPTCRHTCFRENPGQPDDGETYCCDRGNLPDIPSETHPGRCPHAIPCPASGTRFQPKACAQDGHCRYHEKCCYNSCVKYHVCKLAS</sequence>
<reference evidence="3" key="1">
    <citation type="submission" date="2023-10" db="EMBL/GenBank/DDBJ databases">
        <title>Genome assemblies of two species of porcelain crab, Petrolisthes cinctipes and Petrolisthes manimaculis (Anomura: Porcellanidae).</title>
        <authorList>
            <person name="Angst P."/>
        </authorList>
    </citation>
    <scope>NUCLEOTIDE SEQUENCE</scope>
    <source>
        <strain evidence="3">PB745_01</strain>
        <tissue evidence="3">Gill</tissue>
    </source>
</reference>
<evidence type="ECO:0000259" key="2">
    <source>
        <dbReference type="SMART" id="SM00217"/>
    </source>
</evidence>
<dbReference type="AlphaFoldDB" id="A0AAE1KQQ2"/>
<evidence type="ECO:0000313" key="5">
    <source>
        <dbReference type="Proteomes" id="UP001286313"/>
    </source>
</evidence>
<keyword evidence="1" id="KW-0732">Signal</keyword>
<feature type="chain" id="PRO_5042442895" description="WAP domain-containing protein" evidence="1">
    <location>
        <begin position="24"/>
        <end position="120"/>
    </location>
</feature>
<dbReference type="Proteomes" id="UP001286313">
    <property type="component" value="Unassembled WGS sequence"/>
</dbReference>
<dbReference type="InterPro" id="IPR036645">
    <property type="entry name" value="Elafin-like_sf"/>
</dbReference>
<evidence type="ECO:0000313" key="4">
    <source>
        <dbReference type="EMBL" id="KAK3880319.1"/>
    </source>
</evidence>
<comment type="caution">
    <text evidence="3">The sequence shown here is derived from an EMBL/GenBank/DDBJ whole genome shotgun (WGS) entry which is preliminary data.</text>
</comment>
<proteinExistence type="predicted"/>
<dbReference type="Gene3D" id="4.10.75.10">
    <property type="entry name" value="Elafin-like"/>
    <property type="match status" value="1"/>
</dbReference>
<gene>
    <name evidence="3" type="ORF">Pcinc_015192</name>
    <name evidence="4" type="ORF">Pcinc_015198</name>
</gene>
<evidence type="ECO:0000313" key="3">
    <source>
        <dbReference type="EMBL" id="KAK3880313.1"/>
    </source>
</evidence>
<dbReference type="InterPro" id="IPR008197">
    <property type="entry name" value="WAP_dom"/>
</dbReference>
<dbReference type="GO" id="GO:0030414">
    <property type="term" value="F:peptidase inhibitor activity"/>
    <property type="evidence" value="ECO:0007669"/>
    <property type="project" value="InterPro"/>
</dbReference>
<name>A0AAE1KQQ2_PETCI</name>
<protein>
    <recommendedName>
        <fullName evidence="2">WAP domain-containing protein</fullName>
    </recommendedName>
</protein>
<dbReference type="GO" id="GO:0005576">
    <property type="term" value="C:extracellular region"/>
    <property type="evidence" value="ECO:0007669"/>
    <property type="project" value="InterPro"/>
</dbReference>
<keyword evidence="5" id="KW-1185">Reference proteome</keyword>
<dbReference type="SUPFAM" id="SSF57256">
    <property type="entry name" value="Elafin-like"/>
    <property type="match status" value="1"/>
</dbReference>
<feature type="signal peptide" evidence="1">
    <location>
        <begin position="1"/>
        <end position="23"/>
    </location>
</feature>
<dbReference type="Pfam" id="PF00095">
    <property type="entry name" value="WAP"/>
    <property type="match status" value="1"/>
</dbReference>